<organism evidence="3 4">
    <name type="scientific">Lacticaseibacillus pabuli</name>
    <dbReference type="NCBI Taxonomy" id="3025672"/>
    <lineage>
        <taxon>Bacteria</taxon>
        <taxon>Bacillati</taxon>
        <taxon>Bacillota</taxon>
        <taxon>Bacilli</taxon>
        <taxon>Lactobacillales</taxon>
        <taxon>Lactobacillaceae</taxon>
        <taxon>Lacticaseibacillus</taxon>
    </lineage>
</organism>
<feature type="transmembrane region" description="Helical" evidence="1">
    <location>
        <begin position="313"/>
        <end position="335"/>
    </location>
</feature>
<dbReference type="Gene3D" id="3.20.20.190">
    <property type="entry name" value="Phosphatidylinositol (PI) phosphodiesterase"/>
    <property type="match status" value="1"/>
</dbReference>
<gene>
    <name evidence="3" type="ORF">PQ472_11120</name>
</gene>
<dbReference type="Pfam" id="PF03009">
    <property type="entry name" value="GDPD"/>
    <property type="match status" value="2"/>
</dbReference>
<protein>
    <submittedName>
        <fullName evidence="3">Glycerophosphodiester phosphodiesterase</fullName>
    </submittedName>
</protein>
<dbReference type="CDD" id="cd08579">
    <property type="entry name" value="GDPD_memb_like"/>
    <property type="match status" value="1"/>
</dbReference>
<feature type="transmembrane region" description="Helical" evidence="1">
    <location>
        <begin position="61"/>
        <end position="94"/>
    </location>
</feature>
<dbReference type="InterPro" id="IPR030395">
    <property type="entry name" value="GP_PDE_dom"/>
</dbReference>
<dbReference type="RefSeq" id="WP_274259867.1">
    <property type="nucleotide sequence ID" value="NZ_CP117884.1"/>
</dbReference>
<dbReference type="PROSITE" id="PS51704">
    <property type="entry name" value="GP_PDE"/>
    <property type="match status" value="1"/>
</dbReference>
<feature type="transmembrane region" description="Helical" evidence="1">
    <location>
        <begin position="21"/>
        <end position="41"/>
    </location>
</feature>
<name>A0ABY7WQF3_9LACO</name>
<feature type="transmembrane region" description="Helical" evidence="1">
    <location>
        <begin position="254"/>
        <end position="284"/>
    </location>
</feature>
<dbReference type="PANTHER" id="PTHR46211:SF8">
    <property type="entry name" value="PHOSPHODIESTERASE"/>
    <property type="match status" value="1"/>
</dbReference>
<dbReference type="Pfam" id="PF10110">
    <property type="entry name" value="GPDPase_memb"/>
    <property type="match status" value="1"/>
</dbReference>
<dbReference type="PANTHER" id="PTHR46211">
    <property type="entry name" value="GLYCEROPHOSPHORYL DIESTER PHOSPHODIESTERASE"/>
    <property type="match status" value="1"/>
</dbReference>
<keyword evidence="4" id="KW-1185">Reference proteome</keyword>
<evidence type="ECO:0000313" key="4">
    <source>
        <dbReference type="Proteomes" id="UP001220377"/>
    </source>
</evidence>
<feature type="domain" description="GP-PDE" evidence="2">
    <location>
        <begin position="341"/>
        <end position="569"/>
    </location>
</feature>
<dbReference type="InterPro" id="IPR018476">
    <property type="entry name" value="GlyceroP-diester-Pdiesterase_M"/>
</dbReference>
<dbReference type="SUPFAM" id="SSF51695">
    <property type="entry name" value="PLC-like phosphodiesterases"/>
    <property type="match status" value="1"/>
</dbReference>
<feature type="transmembrane region" description="Helical" evidence="1">
    <location>
        <begin position="127"/>
        <end position="149"/>
    </location>
</feature>
<keyword evidence="1" id="KW-0812">Transmembrane</keyword>
<dbReference type="InterPro" id="IPR017946">
    <property type="entry name" value="PLC-like_Pdiesterase_TIM-brl"/>
</dbReference>
<feature type="transmembrane region" description="Helical" evidence="1">
    <location>
        <begin position="216"/>
        <end position="242"/>
    </location>
</feature>
<keyword evidence="1" id="KW-1133">Transmembrane helix</keyword>
<accession>A0ABY7WQF3</accession>
<feature type="transmembrane region" description="Helical" evidence="1">
    <location>
        <begin position="169"/>
        <end position="195"/>
    </location>
</feature>
<dbReference type="Proteomes" id="UP001220377">
    <property type="component" value="Chromosome"/>
</dbReference>
<proteinExistence type="predicted"/>
<keyword evidence="1" id="KW-0472">Membrane</keyword>
<sequence>MKSIRYAGDALREFWAQWANYLVIVWLVLGVTDLALVPLLRWTVGEMLVAAGVPYIGFDNILGVITGHVVLTVGLILLGLVMLVLVYAQFSFLLGGVQGIRQRQAPTLKAIAREAWSDLQHLRIGSFVFFVFYFLLVIPFAGTVVGSSLLAKVQIPTFIMEWIGTKPLLAFLVFAFYLVMAYLGLRWILVLPNTVLKNQPLRKAAGESWRQTSGHFWFYFWRTFWLTLILQGITFVFTQLLIWAQTGLDKTPVAYIGAIITMTILLLGKMVLGGMSSAVFLIFLTAPVYVKEGQIANAAKHSLIHYHGWMRRVTLVVGTVILLSIILFNGIYLYGGLDHHPLTISHRGVDNGNGVQNTIPALRKTARERPDYVEMDVHETRDHQFIVLHDENLKDLAGIDKRPSQMTLAQLKRVTVRENGHHAKLASLGAYMTAAERAHQRLIVEIKPTQYDSKDMLSLFIKRYGQRLIHNHDRVHSLSYSVINRLHHRLPKLYVSFILPYSITLPNTHFNAYTLEESTLNSDMVGAAQARGQAVWAWTVNDQDEMEQMMFAQADGIITDRLGLLKKTISENNDHPSYAQRLRLFSDTFDKDDTGTVEN</sequence>
<evidence type="ECO:0000259" key="2">
    <source>
        <dbReference type="PROSITE" id="PS51704"/>
    </source>
</evidence>
<reference evidence="3 4" key="1">
    <citation type="submission" date="2023-02" db="EMBL/GenBank/DDBJ databases">
        <title>Genome sequence of Lacticaseibacillus sp. KACC 23028.</title>
        <authorList>
            <person name="Kim S."/>
            <person name="Heo J."/>
            <person name="Kwon S.-W."/>
        </authorList>
    </citation>
    <scope>NUCLEOTIDE SEQUENCE [LARGE SCALE GENOMIC DNA]</scope>
    <source>
        <strain evidence="3 4">KACC 23028</strain>
    </source>
</reference>
<evidence type="ECO:0000313" key="3">
    <source>
        <dbReference type="EMBL" id="WDF82427.1"/>
    </source>
</evidence>
<evidence type="ECO:0000256" key="1">
    <source>
        <dbReference type="SAM" id="Phobius"/>
    </source>
</evidence>
<dbReference type="EMBL" id="CP117884">
    <property type="protein sequence ID" value="WDF82427.1"/>
    <property type="molecule type" value="Genomic_DNA"/>
</dbReference>